<organism evidence="2 3">
    <name type="scientific">Dongia sedimenti</name>
    <dbReference type="NCBI Taxonomy" id="3064282"/>
    <lineage>
        <taxon>Bacteria</taxon>
        <taxon>Pseudomonadati</taxon>
        <taxon>Pseudomonadota</taxon>
        <taxon>Alphaproteobacteria</taxon>
        <taxon>Rhodospirillales</taxon>
        <taxon>Dongiaceae</taxon>
        <taxon>Dongia</taxon>
    </lineage>
</organism>
<dbReference type="Pfam" id="PF13649">
    <property type="entry name" value="Methyltransf_25"/>
    <property type="match status" value="1"/>
</dbReference>
<keyword evidence="2" id="KW-0489">Methyltransferase</keyword>
<dbReference type="InterPro" id="IPR041698">
    <property type="entry name" value="Methyltransf_25"/>
</dbReference>
<evidence type="ECO:0000259" key="1">
    <source>
        <dbReference type="Pfam" id="PF13649"/>
    </source>
</evidence>
<proteinExistence type="predicted"/>
<sequence>MDADSFAINRAWWDGVVETHVNSSDYLTQAFRDGGDTLHPIESAEIGDVQGKTLIHLQCHFGLDTLSLARRGAQVTGLDFAPNAVRAARQLAAEAKIDARFVESNVYDAPTALADTYDIAYVTWGAIVWLPDLTRWARVVAEVLKPGGFLYLLEGHPMALTLEQKKREDPLVPGWPYFAHVAPSVIDEEGTYANKAAKLAHTRTHEWAHPLQEIFGALLETGLTIEMFHEHDRIAWQLWPCLEYDGARMYRLPKDRLQLPLSFSLRARKPR</sequence>
<accession>A0ABU0YQC3</accession>
<dbReference type="Proteomes" id="UP001230156">
    <property type="component" value="Unassembled WGS sequence"/>
</dbReference>
<keyword evidence="2" id="KW-0808">Transferase</keyword>
<keyword evidence="3" id="KW-1185">Reference proteome</keyword>
<dbReference type="InterPro" id="IPR029063">
    <property type="entry name" value="SAM-dependent_MTases_sf"/>
</dbReference>
<evidence type="ECO:0000313" key="3">
    <source>
        <dbReference type="Proteomes" id="UP001230156"/>
    </source>
</evidence>
<dbReference type="EC" id="2.1.-.-" evidence="2"/>
<dbReference type="GO" id="GO:0008168">
    <property type="term" value="F:methyltransferase activity"/>
    <property type="evidence" value="ECO:0007669"/>
    <property type="project" value="UniProtKB-KW"/>
</dbReference>
<dbReference type="RefSeq" id="WP_379956479.1">
    <property type="nucleotide sequence ID" value="NZ_JAUYVI010000004.1"/>
</dbReference>
<dbReference type="SUPFAM" id="SSF53335">
    <property type="entry name" value="S-adenosyl-L-methionine-dependent methyltransferases"/>
    <property type="match status" value="1"/>
</dbReference>
<dbReference type="EMBL" id="JAUYVI010000004">
    <property type="protein sequence ID" value="MDQ7248993.1"/>
    <property type="molecule type" value="Genomic_DNA"/>
</dbReference>
<gene>
    <name evidence="2" type="ORF">Q8A70_15005</name>
</gene>
<protein>
    <submittedName>
        <fullName evidence="2">Class I SAM-dependent methyltransferase</fullName>
        <ecNumber evidence="2">2.1.-.-</ecNumber>
    </submittedName>
</protein>
<dbReference type="Gene3D" id="3.40.50.150">
    <property type="entry name" value="Vaccinia Virus protein VP39"/>
    <property type="match status" value="1"/>
</dbReference>
<reference evidence="3" key="1">
    <citation type="submission" date="2023-08" db="EMBL/GenBank/DDBJ databases">
        <title>Rhodospirillaceae gen. nov., a novel taxon isolated from the Yangtze River Yuezi River estuary sludge.</title>
        <authorList>
            <person name="Ruan L."/>
        </authorList>
    </citation>
    <scope>NUCLEOTIDE SEQUENCE [LARGE SCALE GENOMIC DNA]</scope>
    <source>
        <strain evidence="3">R-7</strain>
    </source>
</reference>
<dbReference type="CDD" id="cd02440">
    <property type="entry name" value="AdoMet_MTases"/>
    <property type="match status" value="1"/>
</dbReference>
<evidence type="ECO:0000313" key="2">
    <source>
        <dbReference type="EMBL" id="MDQ7248993.1"/>
    </source>
</evidence>
<name>A0ABU0YQC3_9PROT</name>
<feature type="domain" description="Methyltransferase" evidence="1">
    <location>
        <begin position="59"/>
        <end position="148"/>
    </location>
</feature>
<dbReference type="GO" id="GO:0032259">
    <property type="term" value="P:methylation"/>
    <property type="evidence" value="ECO:0007669"/>
    <property type="project" value="UniProtKB-KW"/>
</dbReference>
<comment type="caution">
    <text evidence="2">The sequence shown here is derived from an EMBL/GenBank/DDBJ whole genome shotgun (WGS) entry which is preliminary data.</text>
</comment>